<feature type="compositionally biased region" description="Basic and acidic residues" evidence="1">
    <location>
        <begin position="52"/>
        <end position="81"/>
    </location>
</feature>
<comment type="caution">
    <text evidence="2">The sequence shown here is derived from an EMBL/GenBank/DDBJ whole genome shotgun (WGS) entry which is preliminary data.</text>
</comment>
<feature type="region of interest" description="Disordered" evidence="1">
    <location>
        <begin position="204"/>
        <end position="261"/>
    </location>
</feature>
<gene>
    <name evidence="2" type="ORF">BCR39DRAFT_511240</name>
</gene>
<feature type="region of interest" description="Disordered" evidence="1">
    <location>
        <begin position="1"/>
        <end position="81"/>
    </location>
</feature>
<feature type="compositionally biased region" description="Low complexity" evidence="1">
    <location>
        <begin position="29"/>
        <end position="43"/>
    </location>
</feature>
<dbReference type="AlphaFoldDB" id="A0A1Y2BLI8"/>
<dbReference type="Proteomes" id="UP000193986">
    <property type="component" value="Unassembled WGS sequence"/>
</dbReference>
<sequence length="321" mass="34395">MSHLEDPSPTPTGISMAPPVNANKRPRPSATAAAGGGASTAATVQPRAKRRKPEDSVGPDDRRAGVAGKLKDEEGEGEIHTKIDFRELPVETLYKYLEMHDLLPRWEVSPWSEEPCIAPNALYANPPPAPPVTTTASPRETLASPPPTVKPSDFEVPPASTSETTHLIDGMAASGLVDGLAPIQNTIPQSNDDPAQPISTDATTIATEPETDIHTQPGRVAEQEPEPEPEPEPTVAPPTTRSKTAPSRRVPTPPPPPKRGVITLSDMYAARDVLAEKANAHWIKGLGGGQNKESETIVNFLYKMKVGPGRLLRVYNPNYPQ</sequence>
<name>A0A1Y2BLI8_9TREE</name>
<reference evidence="2 3" key="1">
    <citation type="submission" date="2016-07" db="EMBL/GenBank/DDBJ databases">
        <title>Pervasive Adenine N6-methylation of Active Genes in Fungi.</title>
        <authorList>
            <consortium name="DOE Joint Genome Institute"/>
            <person name="Mondo S.J."/>
            <person name="Dannebaum R.O."/>
            <person name="Kuo R.C."/>
            <person name="Labutti K."/>
            <person name="Haridas S."/>
            <person name="Kuo A."/>
            <person name="Salamov A."/>
            <person name="Ahrendt S.R."/>
            <person name="Lipzen A."/>
            <person name="Sullivan W."/>
            <person name="Andreopoulos W.B."/>
            <person name="Clum A."/>
            <person name="Lindquist E."/>
            <person name="Daum C."/>
            <person name="Ramamoorthy G.K."/>
            <person name="Gryganskyi A."/>
            <person name="Culley D."/>
            <person name="Magnuson J.K."/>
            <person name="James T.Y."/>
            <person name="O'Malley M.A."/>
            <person name="Stajich J.E."/>
            <person name="Spatafora J.W."/>
            <person name="Visel A."/>
            <person name="Grigoriev I.V."/>
        </authorList>
    </citation>
    <scope>NUCLEOTIDE SEQUENCE [LARGE SCALE GENOMIC DNA]</scope>
    <source>
        <strain evidence="2 3">68-887.2</strain>
    </source>
</reference>
<dbReference type="InParanoid" id="A0A1Y2BLI8"/>
<protein>
    <submittedName>
        <fullName evidence="2">Uncharacterized protein</fullName>
    </submittedName>
</protein>
<evidence type="ECO:0000256" key="1">
    <source>
        <dbReference type="SAM" id="MobiDB-lite"/>
    </source>
</evidence>
<proteinExistence type="predicted"/>
<organism evidence="2 3">
    <name type="scientific">Naematelia encephala</name>
    <dbReference type="NCBI Taxonomy" id="71784"/>
    <lineage>
        <taxon>Eukaryota</taxon>
        <taxon>Fungi</taxon>
        <taxon>Dikarya</taxon>
        <taxon>Basidiomycota</taxon>
        <taxon>Agaricomycotina</taxon>
        <taxon>Tremellomycetes</taxon>
        <taxon>Tremellales</taxon>
        <taxon>Naemateliaceae</taxon>
        <taxon>Naematelia</taxon>
    </lineage>
</organism>
<dbReference type="OrthoDB" id="2593121at2759"/>
<evidence type="ECO:0000313" key="2">
    <source>
        <dbReference type="EMBL" id="ORY35638.1"/>
    </source>
</evidence>
<evidence type="ECO:0000313" key="3">
    <source>
        <dbReference type="Proteomes" id="UP000193986"/>
    </source>
</evidence>
<accession>A0A1Y2BLI8</accession>
<feature type="region of interest" description="Disordered" evidence="1">
    <location>
        <begin position="123"/>
        <end position="162"/>
    </location>
</feature>
<keyword evidence="3" id="KW-1185">Reference proteome</keyword>
<dbReference type="EMBL" id="MCFC01000001">
    <property type="protein sequence ID" value="ORY35638.1"/>
    <property type="molecule type" value="Genomic_DNA"/>
</dbReference>